<sequence length="227" mass="25054">MATLLIRLVGPMQAWGTRSQFDDRDTEAEPSKSGVLGLVAAALGIDRAEPVDHLAALRFGVRVDREGVVRSDYHTAQLFPGERKTSTSVTRRAYLVDAAFWAALGGERPLLEATHAALRNPHWPLCLGRKSFPPSEALWLDGGVREGELLDVLRSAPSLRGERNDPDAPYRFVVDRDAVSGDTRRLSPGLRRDDPTASFAERRYALRDVWMFSEAPMARPAPLPEVG</sequence>
<evidence type="ECO:0000313" key="2">
    <source>
        <dbReference type="EMBL" id="BDP42577.1"/>
    </source>
</evidence>
<name>A0ABN6RLV0_9DEIO</name>
<proteinExistence type="predicted"/>
<gene>
    <name evidence="2" type="ORF">DAETH_25460</name>
</gene>
<protein>
    <submittedName>
        <fullName evidence="2">Type I-E CRISPR-associated protein Cas5/CasD</fullName>
    </submittedName>
</protein>
<dbReference type="EMBL" id="AP026560">
    <property type="protein sequence ID" value="BDP42577.1"/>
    <property type="molecule type" value="Genomic_DNA"/>
</dbReference>
<dbReference type="InterPro" id="IPR013422">
    <property type="entry name" value="CRISPR-assoc_prot_Cas5_N"/>
</dbReference>
<keyword evidence="1" id="KW-0051">Antiviral defense</keyword>
<dbReference type="Proteomes" id="UP001064971">
    <property type="component" value="Chromosome"/>
</dbReference>
<dbReference type="RefSeq" id="WP_264775269.1">
    <property type="nucleotide sequence ID" value="NZ_AP026560.1"/>
</dbReference>
<evidence type="ECO:0000313" key="3">
    <source>
        <dbReference type="Proteomes" id="UP001064971"/>
    </source>
</evidence>
<dbReference type="Gene3D" id="3.30.70.2660">
    <property type="match status" value="1"/>
</dbReference>
<dbReference type="NCBIfam" id="TIGR01868">
    <property type="entry name" value="casD_Cas5e"/>
    <property type="match status" value="1"/>
</dbReference>
<organism evidence="2 3">
    <name type="scientific">Deinococcus aetherius</name>
    <dbReference type="NCBI Taxonomy" id="200252"/>
    <lineage>
        <taxon>Bacteria</taxon>
        <taxon>Thermotogati</taxon>
        <taxon>Deinococcota</taxon>
        <taxon>Deinococci</taxon>
        <taxon>Deinococcales</taxon>
        <taxon>Deinococcaceae</taxon>
        <taxon>Deinococcus</taxon>
    </lineage>
</organism>
<keyword evidence="3" id="KW-1185">Reference proteome</keyword>
<dbReference type="InterPro" id="IPR021124">
    <property type="entry name" value="CRISPR-assoc_prot_Cas5"/>
</dbReference>
<reference evidence="2" key="1">
    <citation type="submission" date="2022-07" db="EMBL/GenBank/DDBJ databases">
        <title>Complete Genome Sequence of the Radioresistant Bacterium Deinococcus aetherius ST0316, Isolated from the Air Dust collected in Lower Stratosphere above Japan.</title>
        <authorList>
            <person name="Satoh K."/>
            <person name="Hagiwara K."/>
            <person name="Katsumata K."/>
            <person name="Kubo A."/>
            <person name="Yokobori S."/>
            <person name="Yamagishi A."/>
            <person name="Oono Y."/>
            <person name="Narumi I."/>
        </authorList>
    </citation>
    <scope>NUCLEOTIDE SEQUENCE</scope>
    <source>
        <strain evidence="2">ST0316</strain>
    </source>
</reference>
<dbReference type="CDD" id="cd09756">
    <property type="entry name" value="Cas5_I-E"/>
    <property type="match status" value="1"/>
</dbReference>
<evidence type="ECO:0000256" key="1">
    <source>
        <dbReference type="ARBA" id="ARBA00023118"/>
    </source>
</evidence>
<dbReference type="NCBIfam" id="TIGR02593">
    <property type="entry name" value="CRISPR_cas5"/>
    <property type="match status" value="1"/>
</dbReference>
<dbReference type="Pfam" id="PF09704">
    <property type="entry name" value="Cas_Cas5d"/>
    <property type="match status" value="1"/>
</dbReference>
<dbReference type="InterPro" id="IPR010147">
    <property type="entry name" value="CRISPR-assoc_prot_CasD"/>
</dbReference>
<accession>A0ABN6RLV0</accession>